<sequence length="432" mass="47543">MRQGKRRVGAPGRAGKKKGPHLGQRIFLAIVGTAALGLGVSLLALVDTEPTLAQGANSQAVIEKAFPNSNKCKRCHERVFEEWETSPLSRSIHSPAFRASLDAYLNFSGGKDKALCFRCHAPHVREFPDHAQLFVDQAKAGDPSLDGVACSQCHLIKQVDRSKHPPEPKYELGSKTLYGPYKDFVQNLAHQSMELGLFQKSDLCLNCHQSVPTAGNLGKANDLLGSWDQSLAVKSGKECQSCHMPEQVAESANGEKKRKVANHTFPGRIGKLRQEAAKLDVQTKIEGDKTTVTVKVQSLVPHNLPTTHPAWASVVLELDIKGKNLRTVFSDKRVYGRVYANAKGDKTVFDFEATKVLEDTVLKPEETRVETFTFPTPKDTKTFDVEVTLNYAPISGPPSFLQRVEAESSKGSQDPVFQPIEIVKRVENIPVK</sequence>
<dbReference type="PATRIC" id="fig|42253.5.peg.3565"/>
<dbReference type="Pfam" id="PF13435">
    <property type="entry name" value="Cytochrome_C554"/>
    <property type="match status" value="1"/>
</dbReference>
<name>A0A0K2GGD7_NITMO</name>
<dbReference type="STRING" id="42253.NITMOv2_3614"/>
<dbReference type="OrthoDB" id="9814800at2"/>
<keyword evidence="2" id="KW-0472">Membrane</keyword>
<dbReference type="InterPro" id="IPR023155">
    <property type="entry name" value="Cyt_c-552/4"/>
</dbReference>
<feature type="transmembrane region" description="Helical" evidence="2">
    <location>
        <begin position="26"/>
        <end position="46"/>
    </location>
</feature>
<dbReference type="SUPFAM" id="SSF48695">
    <property type="entry name" value="Multiheme cytochromes"/>
    <property type="match status" value="1"/>
</dbReference>
<protein>
    <recommendedName>
        <fullName evidence="3">Cytochrome c-552/4 domain-containing protein</fullName>
    </recommendedName>
</protein>
<gene>
    <name evidence="4" type="ORF">NITMOv2_3614</name>
</gene>
<dbReference type="InterPro" id="IPR036280">
    <property type="entry name" value="Multihaem_cyt_sf"/>
</dbReference>
<feature type="domain" description="Cytochrome c-552/4" evidence="3">
    <location>
        <begin position="71"/>
        <end position="154"/>
    </location>
</feature>
<dbReference type="EMBL" id="CP011801">
    <property type="protein sequence ID" value="ALA60006.1"/>
    <property type="molecule type" value="Genomic_DNA"/>
</dbReference>
<keyword evidence="1" id="KW-0732">Signal</keyword>
<dbReference type="RefSeq" id="WP_083448135.1">
    <property type="nucleotide sequence ID" value="NZ_CP011801.1"/>
</dbReference>
<keyword evidence="2" id="KW-1133">Transmembrane helix</keyword>
<accession>A0A0K2GGD7</accession>
<dbReference type="PANTHER" id="PTHR35038">
    <property type="entry name" value="DISSIMILATORY SULFITE REDUCTASE SIRA"/>
    <property type="match status" value="1"/>
</dbReference>
<keyword evidence="2" id="KW-0812">Transmembrane</keyword>
<dbReference type="Proteomes" id="UP000069205">
    <property type="component" value="Chromosome"/>
</dbReference>
<evidence type="ECO:0000313" key="5">
    <source>
        <dbReference type="Proteomes" id="UP000069205"/>
    </source>
</evidence>
<reference evidence="4 5" key="1">
    <citation type="journal article" date="2015" name="Proc. Natl. Acad. Sci. U.S.A.">
        <title>Expanded metabolic versatility of ubiquitous nitrite-oxidizing bacteria from the genus Nitrospira.</title>
        <authorList>
            <person name="Koch H."/>
            <person name="Lucker S."/>
            <person name="Albertsen M."/>
            <person name="Kitzinger K."/>
            <person name="Herbold C."/>
            <person name="Spieck E."/>
            <person name="Nielsen P.H."/>
            <person name="Wagner M."/>
            <person name="Daims H."/>
        </authorList>
    </citation>
    <scope>NUCLEOTIDE SEQUENCE [LARGE SCALE GENOMIC DNA]</scope>
    <source>
        <strain evidence="4 5">NSP M-1</strain>
    </source>
</reference>
<keyword evidence="5" id="KW-1185">Reference proteome</keyword>
<proteinExistence type="predicted"/>
<evidence type="ECO:0000259" key="3">
    <source>
        <dbReference type="Pfam" id="PF13435"/>
    </source>
</evidence>
<evidence type="ECO:0000256" key="1">
    <source>
        <dbReference type="ARBA" id="ARBA00022729"/>
    </source>
</evidence>
<evidence type="ECO:0000256" key="2">
    <source>
        <dbReference type="SAM" id="Phobius"/>
    </source>
</evidence>
<organism evidence="4 5">
    <name type="scientific">Nitrospira moscoviensis</name>
    <dbReference type="NCBI Taxonomy" id="42253"/>
    <lineage>
        <taxon>Bacteria</taxon>
        <taxon>Pseudomonadati</taxon>
        <taxon>Nitrospirota</taxon>
        <taxon>Nitrospiria</taxon>
        <taxon>Nitrospirales</taxon>
        <taxon>Nitrospiraceae</taxon>
        <taxon>Nitrospira</taxon>
    </lineage>
</organism>
<dbReference type="AlphaFoldDB" id="A0A0K2GGD7"/>
<evidence type="ECO:0000313" key="4">
    <source>
        <dbReference type="EMBL" id="ALA60006.1"/>
    </source>
</evidence>
<dbReference type="Gene3D" id="1.10.1130.10">
    <property type="entry name" value="Flavocytochrome C3, Chain A"/>
    <property type="match status" value="1"/>
</dbReference>
<dbReference type="InterPro" id="IPR051829">
    <property type="entry name" value="Multiheme_Cytochr_ET"/>
</dbReference>
<dbReference type="KEGG" id="nmv:NITMOv2_3614"/>